<dbReference type="GO" id="GO:0006637">
    <property type="term" value="P:acyl-CoA metabolic process"/>
    <property type="evidence" value="ECO:0007669"/>
    <property type="project" value="InterPro"/>
</dbReference>
<evidence type="ECO:0000256" key="1">
    <source>
        <dbReference type="ARBA" id="ARBA00006538"/>
    </source>
</evidence>
<gene>
    <name evidence="5" type="ORF">QBL07_14995</name>
</gene>
<proteinExistence type="inferred from homology"/>
<keyword evidence="2" id="KW-0378">Hydrolase</keyword>
<evidence type="ECO:0000259" key="3">
    <source>
        <dbReference type="Pfam" id="PF02551"/>
    </source>
</evidence>
<sequence>MAVETTHDALSRPIPERIALVEVGPLRFRGGVSPGPPTRTYGGEVAAQSVLAAYRTVSADRDIHAAHMHFLLPGDTTVPVEFEVEESRDGRSFSSRHVRASQAGRVIFTMTASFQRPEKGLEHQVPRLDAPRPETLPTPEEMFADDTENLEWVRWLTDSIDVDARFPMLPARSSAARGHRVDPRQSVWLRSRRRVGTTSADRDAALAYISDLLLLSAALGPHQLTLQGGELQFATVSHSIWFHAPLSVEDWFLYEQDSRWAGSSRALCRGEMFDGTGRLCATTMQEGLIRVRS</sequence>
<dbReference type="EMBL" id="JARUXG010000008">
    <property type="protein sequence ID" value="MDG6782136.1"/>
    <property type="molecule type" value="Genomic_DNA"/>
</dbReference>
<dbReference type="PANTHER" id="PTHR11066:SF34">
    <property type="entry name" value="ACYL-COENZYME A THIOESTERASE 8"/>
    <property type="match status" value="1"/>
</dbReference>
<comment type="similarity">
    <text evidence="1">Belongs to the C/M/P thioester hydrolase family.</text>
</comment>
<evidence type="ECO:0000259" key="4">
    <source>
        <dbReference type="Pfam" id="PF13622"/>
    </source>
</evidence>
<name>A0AAW6REK7_GORRU</name>
<dbReference type="GO" id="GO:0009062">
    <property type="term" value="P:fatty acid catabolic process"/>
    <property type="evidence" value="ECO:0007669"/>
    <property type="project" value="TreeGrafter"/>
</dbReference>
<reference evidence="5" key="1">
    <citation type="submission" date="2023-04" db="EMBL/GenBank/DDBJ databases">
        <title>Characterization and analysis of the complete genome of Gordonia rubripertincta 112, the degrader of aromatic and aliphatic compounds.</title>
        <authorList>
            <person name="Frantsuzova E."/>
            <person name="Bogun A."/>
            <person name="Delegan Y."/>
        </authorList>
    </citation>
    <scope>NUCLEOTIDE SEQUENCE</scope>
    <source>
        <strain evidence="5">112</strain>
    </source>
</reference>
<dbReference type="Gene3D" id="2.40.160.210">
    <property type="entry name" value="Acyl-CoA thioesterase, double hotdog domain"/>
    <property type="match status" value="1"/>
</dbReference>
<dbReference type="GO" id="GO:0047617">
    <property type="term" value="F:fatty acyl-CoA hydrolase activity"/>
    <property type="evidence" value="ECO:0007669"/>
    <property type="project" value="InterPro"/>
</dbReference>
<accession>A0AAW6REK7</accession>
<dbReference type="CDD" id="cd03445">
    <property type="entry name" value="Thioesterase_II_repeat2"/>
    <property type="match status" value="1"/>
</dbReference>
<protein>
    <submittedName>
        <fullName evidence="5">Thioesterase family protein</fullName>
    </submittedName>
</protein>
<dbReference type="PANTHER" id="PTHR11066">
    <property type="entry name" value="ACYL-COA THIOESTERASE"/>
    <property type="match status" value="1"/>
</dbReference>
<comment type="caution">
    <text evidence="5">The sequence shown here is derived from an EMBL/GenBank/DDBJ whole genome shotgun (WGS) entry which is preliminary data.</text>
</comment>
<organism evidence="5">
    <name type="scientific">Gordonia rubripertincta</name>
    <name type="common">Rhodococcus corallinus</name>
    <dbReference type="NCBI Taxonomy" id="36822"/>
    <lineage>
        <taxon>Bacteria</taxon>
        <taxon>Bacillati</taxon>
        <taxon>Actinomycetota</taxon>
        <taxon>Actinomycetes</taxon>
        <taxon>Mycobacteriales</taxon>
        <taxon>Gordoniaceae</taxon>
        <taxon>Gordonia</taxon>
    </lineage>
</organism>
<dbReference type="Pfam" id="PF02551">
    <property type="entry name" value="Acyl_CoA_thio"/>
    <property type="match status" value="1"/>
</dbReference>
<dbReference type="CDD" id="cd03444">
    <property type="entry name" value="Thioesterase_II_repeat1"/>
    <property type="match status" value="1"/>
</dbReference>
<dbReference type="InterPro" id="IPR025652">
    <property type="entry name" value="TesB_C"/>
</dbReference>
<evidence type="ECO:0000256" key="2">
    <source>
        <dbReference type="ARBA" id="ARBA00022801"/>
    </source>
</evidence>
<dbReference type="InterPro" id="IPR049449">
    <property type="entry name" value="TesB_ACOT8-like_N"/>
</dbReference>
<dbReference type="AlphaFoldDB" id="A0AAW6REK7"/>
<dbReference type="InterPro" id="IPR003703">
    <property type="entry name" value="Acyl_CoA_thio"/>
</dbReference>
<evidence type="ECO:0000313" key="5">
    <source>
        <dbReference type="EMBL" id="MDG6782136.1"/>
    </source>
</evidence>
<dbReference type="InterPro" id="IPR042171">
    <property type="entry name" value="Acyl-CoA_hotdog"/>
</dbReference>
<dbReference type="SUPFAM" id="SSF54637">
    <property type="entry name" value="Thioesterase/thiol ester dehydrase-isomerase"/>
    <property type="match status" value="2"/>
</dbReference>
<feature type="domain" description="Acyl-CoA thioesterase 2 C-terminal" evidence="3">
    <location>
        <begin position="175"/>
        <end position="288"/>
    </location>
</feature>
<feature type="domain" description="Acyl-CoA thioesterase-like N-terminal HotDog" evidence="4">
    <location>
        <begin position="39"/>
        <end position="115"/>
    </location>
</feature>
<dbReference type="InterPro" id="IPR029069">
    <property type="entry name" value="HotDog_dom_sf"/>
</dbReference>
<dbReference type="RefSeq" id="WP_005199156.1">
    <property type="nucleotide sequence ID" value="NZ_CP136136.1"/>
</dbReference>
<dbReference type="Pfam" id="PF13622">
    <property type="entry name" value="4HBT_3"/>
    <property type="match status" value="1"/>
</dbReference>